<dbReference type="PANTHER" id="PTHR11614">
    <property type="entry name" value="PHOSPHOLIPASE-RELATED"/>
    <property type="match status" value="1"/>
</dbReference>
<keyword evidence="3" id="KW-1185">Reference proteome</keyword>
<feature type="domain" description="Serine aminopeptidase S33" evidence="1">
    <location>
        <begin position="30"/>
        <end position="283"/>
    </location>
</feature>
<accession>A0ABP1DW34</accession>
<dbReference type="Proteomes" id="UP001497453">
    <property type="component" value="Chromosome 6"/>
</dbReference>
<dbReference type="InterPro" id="IPR029058">
    <property type="entry name" value="AB_hydrolase_fold"/>
</dbReference>
<gene>
    <name evidence="2" type="ORF">GFSPODELE1_LOCUS8343</name>
</gene>
<proteinExistence type="predicted"/>
<evidence type="ECO:0000313" key="2">
    <source>
        <dbReference type="EMBL" id="CAL1711442.1"/>
    </source>
</evidence>
<name>A0ABP1DW34_9APHY</name>
<reference evidence="3" key="1">
    <citation type="submission" date="2024-04" db="EMBL/GenBank/DDBJ databases">
        <authorList>
            <person name="Shaw F."/>
            <person name="Minotto A."/>
        </authorList>
    </citation>
    <scope>NUCLEOTIDE SEQUENCE [LARGE SCALE GENOMIC DNA]</scope>
</reference>
<evidence type="ECO:0000259" key="1">
    <source>
        <dbReference type="Pfam" id="PF12146"/>
    </source>
</evidence>
<dbReference type="SUPFAM" id="SSF53474">
    <property type="entry name" value="alpha/beta-Hydrolases"/>
    <property type="match status" value="1"/>
</dbReference>
<dbReference type="Gene3D" id="3.40.50.1820">
    <property type="entry name" value="alpha/beta hydrolase"/>
    <property type="match status" value="1"/>
</dbReference>
<sequence length="320" mass="35915">MTSLYTEAWLAGSDGHQFYTRTYAAPAPGPKAVILFVHGFAEHVRRYEHVHIDYPKRGITLFSFDQRGFGRTALDKEHKSKDAAYGKTSWKWQLGDIEWWVKYLTKEYPDKPLFLMGHSMGGGLSLAFPTRTEPPPSQNTVKLLRGVIASSPLIRQTTPAPKVMRWAGGKLANLFPFKTFPADVPADYLSRNEAANEANLKDPLIKRIGTLRGLDDMLSGGEHLVEDDYQRWPKDLPVLFVQGTGDKVTSYKATEEFYNKIPVQDKKISLYPDAYHELVHEIDGIPAKLFEECVSWIETHLSSSEGAESDEAVSGPASKL</sequence>
<dbReference type="InterPro" id="IPR022742">
    <property type="entry name" value="Hydrolase_4"/>
</dbReference>
<organism evidence="2 3">
    <name type="scientific">Somion occarium</name>
    <dbReference type="NCBI Taxonomy" id="3059160"/>
    <lineage>
        <taxon>Eukaryota</taxon>
        <taxon>Fungi</taxon>
        <taxon>Dikarya</taxon>
        <taxon>Basidiomycota</taxon>
        <taxon>Agaricomycotina</taxon>
        <taxon>Agaricomycetes</taxon>
        <taxon>Polyporales</taxon>
        <taxon>Cerrenaceae</taxon>
        <taxon>Somion</taxon>
    </lineage>
</organism>
<dbReference type="Pfam" id="PF12146">
    <property type="entry name" value="Hydrolase_4"/>
    <property type="match status" value="1"/>
</dbReference>
<protein>
    <recommendedName>
        <fullName evidence="1">Serine aminopeptidase S33 domain-containing protein</fullName>
    </recommendedName>
</protein>
<evidence type="ECO:0000313" key="3">
    <source>
        <dbReference type="Proteomes" id="UP001497453"/>
    </source>
</evidence>
<dbReference type="InterPro" id="IPR051044">
    <property type="entry name" value="MAG_DAG_Lipase"/>
</dbReference>
<dbReference type="EMBL" id="OZ037949">
    <property type="protein sequence ID" value="CAL1711442.1"/>
    <property type="molecule type" value="Genomic_DNA"/>
</dbReference>